<evidence type="ECO:0000313" key="2">
    <source>
        <dbReference type="Proteomes" id="UP000030652"/>
    </source>
</evidence>
<reference evidence="1 2" key="1">
    <citation type="submission" date="2014-10" db="EMBL/GenBank/DDBJ databases">
        <title>Draft genome of anammox bacterium scalindua brodae, obtained using differential coverage binning of sequence data from two enrichment reactors.</title>
        <authorList>
            <person name="Speth D.R."/>
            <person name="Russ L."/>
            <person name="Kartal B."/>
            <person name="Op den Camp H.J."/>
            <person name="Dutilh B.E."/>
            <person name="Jetten M.S."/>
        </authorList>
    </citation>
    <scope>NUCLEOTIDE SEQUENCE [LARGE SCALE GENOMIC DNA]</scope>
    <source>
        <strain evidence="1">RU1</strain>
    </source>
</reference>
<proteinExistence type="predicted"/>
<accession>A0A0B0ER64</accession>
<comment type="caution">
    <text evidence="1">The sequence shown here is derived from an EMBL/GenBank/DDBJ whole genome shotgun (WGS) entry which is preliminary data.</text>
</comment>
<name>A0A0B0ER64_9BACT</name>
<sequence>MKKGKDIRRDSAESIRKELATLSTTSVRLEENVKKLDSVWNEIN</sequence>
<dbReference type="Proteomes" id="UP000030652">
    <property type="component" value="Unassembled WGS sequence"/>
</dbReference>
<dbReference type="EMBL" id="JRYO01000044">
    <property type="protein sequence ID" value="KHE93638.1"/>
    <property type="molecule type" value="Genomic_DNA"/>
</dbReference>
<gene>
    <name evidence="1" type="ORF">SCABRO_00590</name>
</gene>
<organism evidence="1 2">
    <name type="scientific">Candidatus Scalindua brodae</name>
    <dbReference type="NCBI Taxonomy" id="237368"/>
    <lineage>
        <taxon>Bacteria</taxon>
        <taxon>Pseudomonadati</taxon>
        <taxon>Planctomycetota</taxon>
        <taxon>Candidatus Brocadiia</taxon>
        <taxon>Candidatus Brocadiales</taxon>
        <taxon>Candidatus Scalinduaceae</taxon>
        <taxon>Candidatus Scalindua</taxon>
    </lineage>
</organism>
<evidence type="ECO:0000313" key="1">
    <source>
        <dbReference type="EMBL" id="KHE93638.1"/>
    </source>
</evidence>
<protein>
    <submittedName>
        <fullName evidence="1">Uncharacterized protein</fullName>
    </submittedName>
</protein>
<dbReference type="AlphaFoldDB" id="A0A0B0ER64"/>